<dbReference type="RefSeq" id="WP_151667371.1">
    <property type="nucleotide sequence ID" value="NZ_WBVO01000006.1"/>
</dbReference>
<dbReference type="InterPro" id="IPR050131">
    <property type="entry name" value="Peptidase_S8_subtilisin-like"/>
</dbReference>
<dbReference type="OrthoDB" id="9798386at2"/>
<evidence type="ECO:0000313" key="8">
    <source>
        <dbReference type="EMBL" id="KAB2809871.1"/>
    </source>
</evidence>
<proteinExistence type="inferred from homology"/>
<dbReference type="Proteomes" id="UP000468650">
    <property type="component" value="Unassembled WGS sequence"/>
</dbReference>
<dbReference type="PANTHER" id="PTHR43806">
    <property type="entry name" value="PEPTIDASE S8"/>
    <property type="match status" value="1"/>
</dbReference>
<dbReference type="InterPro" id="IPR000209">
    <property type="entry name" value="Peptidase_S8/S53_dom"/>
</dbReference>
<feature type="active site" description="Charge relay system" evidence="5">
    <location>
        <position position="368"/>
    </location>
</feature>
<keyword evidence="2 5" id="KW-0645">Protease</keyword>
<accession>A0A6N6RFD4</accession>
<evidence type="ECO:0000256" key="5">
    <source>
        <dbReference type="PROSITE-ProRule" id="PRU01240"/>
    </source>
</evidence>
<feature type="active site" description="Charge relay system" evidence="5">
    <location>
        <position position="204"/>
    </location>
</feature>
<evidence type="ECO:0000256" key="1">
    <source>
        <dbReference type="ARBA" id="ARBA00011073"/>
    </source>
</evidence>
<keyword evidence="4 5" id="KW-0720">Serine protease</keyword>
<evidence type="ECO:0000256" key="3">
    <source>
        <dbReference type="ARBA" id="ARBA00022801"/>
    </source>
</evidence>
<dbReference type="GO" id="GO:0004252">
    <property type="term" value="F:serine-type endopeptidase activity"/>
    <property type="evidence" value="ECO:0007669"/>
    <property type="project" value="UniProtKB-UniRule"/>
</dbReference>
<dbReference type="PRINTS" id="PR00723">
    <property type="entry name" value="SUBTILISIN"/>
</dbReference>
<keyword evidence="9" id="KW-1185">Reference proteome</keyword>
<dbReference type="GO" id="GO:0006508">
    <property type="term" value="P:proteolysis"/>
    <property type="evidence" value="ECO:0007669"/>
    <property type="project" value="UniProtKB-KW"/>
</dbReference>
<evidence type="ECO:0000256" key="2">
    <source>
        <dbReference type="ARBA" id="ARBA00022670"/>
    </source>
</evidence>
<dbReference type="EMBL" id="WBVO01000006">
    <property type="protein sequence ID" value="KAB2809871.1"/>
    <property type="molecule type" value="Genomic_DNA"/>
</dbReference>
<dbReference type="PROSITE" id="PS00138">
    <property type="entry name" value="SUBTILASE_SER"/>
    <property type="match status" value="1"/>
</dbReference>
<dbReference type="Gene3D" id="3.40.50.200">
    <property type="entry name" value="Peptidase S8/S53 domain"/>
    <property type="match status" value="1"/>
</dbReference>
<protein>
    <submittedName>
        <fullName evidence="8">S8 family serine peptidase</fullName>
    </submittedName>
</protein>
<evidence type="ECO:0000313" key="9">
    <source>
        <dbReference type="Proteomes" id="UP000468650"/>
    </source>
</evidence>
<comment type="caution">
    <text evidence="8">The sequence shown here is derived from an EMBL/GenBank/DDBJ whole genome shotgun (WGS) entry which is preliminary data.</text>
</comment>
<evidence type="ECO:0000259" key="7">
    <source>
        <dbReference type="Pfam" id="PF00082"/>
    </source>
</evidence>
<keyword evidence="3 5" id="KW-0378">Hydrolase</keyword>
<dbReference type="InterPro" id="IPR023828">
    <property type="entry name" value="Peptidase_S8_Ser-AS"/>
</dbReference>
<feature type="chain" id="PRO_5026847305" evidence="6">
    <location>
        <begin position="19"/>
        <end position="516"/>
    </location>
</feature>
<dbReference type="PROSITE" id="PS51892">
    <property type="entry name" value="SUBTILASE"/>
    <property type="match status" value="1"/>
</dbReference>
<feature type="active site" description="Charge relay system" evidence="5">
    <location>
        <position position="150"/>
    </location>
</feature>
<reference evidence="8 9" key="1">
    <citation type="submission" date="2019-09" db="EMBL/GenBank/DDBJ databases">
        <title>Genomes of family Cryomorphaceae.</title>
        <authorList>
            <person name="Bowman J.P."/>
        </authorList>
    </citation>
    <scope>NUCLEOTIDE SEQUENCE [LARGE SCALE GENOMIC DNA]</scope>
    <source>
        <strain evidence="8 9">LMG 25704</strain>
    </source>
</reference>
<comment type="similarity">
    <text evidence="1 5">Belongs to the peptidase S8 family.</text>
</comment>
<dbReference type="SUPFAM" id="SSF52743">
    <property type="entry name" value="Subtilisin-like"/>
    <property type="match status" value="1"/>
</dbReference>
<organism evidence="8 9">
    <name type="scientific">Phaeocystidibacter luteus</name>
    <dbReference type="NCBI Taxonomy" id="911197"/>
    <lineage>
        <taxon>Bacteria</taxon>
        <taxon>Pseudomonadati</taxon>
        <taxon>Bacteroidota</taxon>
        <taxon>Flavobacteriia</taxon>
        <taxon>Flavobacteriales</taxon>
        <taxon>Phaeocystidibacteraceae</taxon>
        <taxon>Phaeocystidibacter</taxon>
    </lineage>
</organism>
<feature type="domain" description="Peptidase S8/S53" evidence="7">
    <location>
        <begin position="142"/>
        <end position="422"/>
    </location>
</feature>
<evidence type="ECO:0000256" key="4">
    <source>
        <dbReference type="ARBA" id="ARBA00022825"/>
    </source>
</evidence>
<dbReference type="Pfam" id="PF00082">
    <property type="entry name" value="Peptidase_S8"/>
    <property type="match status" value="1"/>
</dbReference>
<name>A0A6N6RFD4_9FLAO</name>
<dbReference type="PROSITE" id="PS00137">
    <property type="entry name" value="SUBTILASE_HIS"/>
    <property type="match status" value="1"/>
</dbReference>
<dbReference type="PANTHER" id="PTHR43806:SF11">
    <property type="entry name" value="CEREVISIN-RELATED"/>
    <property type="match status" value="1"/>
</dbReference>
<keyword evidence="6" id="KW-0732">Signal</keyword>
<dbReference type="AlphaFoldDB" id="A0A6N6RFD4"/>
<feature type="signal peptide" evidence="6">
    <location>
        <begin position="1"/>
        <end position="18"/>
    </location>
</feature>
<dbReference type="InterPro" id="IPR022398">
    <property type="entry name" value="Peptidase_S8_His-AS"/>
</dbReference>
<evidence type="ECO:0000256" key="6">
    <source>
        <dbReference type="SAM" id="SignalP"/>
    </source>
</evidence>
<sequence length="516" mass="56153">MKSLASLALVILSLTAFGQSNQLMFVAESTGHGIPEHLSQLVQNHSGEFVKQFPRGKGSTEFVYVVRFPEANIDAAFQDLSNSSPSLLVEYDHVLKADTTKYIPNDVRFAEQWYLENDAGFNGEMDADIDMPEAWKIERGNDNVTLVIIDSGVEFDHPEFNGRRYVNPNETLNGIDDDQNGKIDDLYGWDFVDNDNDPNDENGHGTAVAGVAAANGDDLRGWAGVDWNCRIMSVRVLSSSGSGNYSDLAEALYYVADLGVDVVNMSLGGGANSTIVEDAAEYAALADVLLIAASGNSGERGVNLPARLPTIMAVGSVNWFNDRCDPYSSGFGGSTYGDEVEIMAPGDNIPILDYQNFMNYSDVSGGTSLASPLVAGVACLLRAKHPNLGSGAIRSILHQTAIDQIGQSAEDVQGRDDYYGYGILNANEALKYEPIIITSDDDDLFQIAIDFDNRDVLYEIEEDAQKIEIFDVSGRRIFVATNVRAGTHRVNISSAGVYSIRATINYARHNRQAVIY</sequence>
<gene>
    <name evidence="8" type="ORF">F8C67_08280</name>
</gene>
<dbReference type="InterPro" id="IPR015500">
    <property type="entry name" value="Peptidase_S8_subtilisin-rel"/>
</dbReference>
<dbReference type="InterPro" id="IPR036852">
    <property type="entry name" value="Peptidase_S8/S53_dom_sf"/>
</dbReference>